<dbReference type="EMBL" id="AP015044">
    <property type="protein sequence ID" value="BAU02086.1"/>
    <property type="molecule type" value="Genomic_DNA"/>
</dbReference>
<protein>
    <submittedName>
        <fullName evidence="1">Uncharacterized protein</fullName>
    </submittedName>
</protein>
<proteinExistence type="predicted"/>
<name>A0A0S3TAN0_PHAAN</name>
<dbReference type="AlphaFoldDB" id="A0A0S3TAN0"/>
<evidence type="ECO:0000313" key="2">
    <source>
        <dbReference type="Proteomes" id="UP000291084"/>
    </source>
</evidence>
<dbReference type="Proteomes" id="UP000291084">
    <property type="component" value="Chromosome 11"/>
</dbReference>
<gene>
    <name evidence="1" type="primary">Vigan.11G151100</name>
    <name evidence="1" type="ORF">VIGAN_11151100</name>
</gene>
<organism evidence="1 2">
    <name type="scientific">Vigna angularis var. angularis</name>
    <dbReference type="NCBI Taxonomy" id="157739"/>
    <lineage>
        <taxon>Eukaryota</taxon>
        <taxon>Viridiplantae</taxon>
        <taxon>Streptophyta</taxon>
        <taxon>Embryophyta</taxon>
        <taxon>Tracheophyta</taxon>
        <taxon>Spermatophyta</taxon>
        <taxon>Magnoliopsida</taxon>
        <taxon>eudicotyledons</taxon>
        <taxon>Gunneridae</taxon>
        <taxon>Pentapetalae</taxon>
        <taxon>rosids</taxon>
        <taxon>fabids</taxon>
        <taxon>Fabales</taxon>
        <taxon>Fabaceae</taxon>
        <taxon>Papilionoideae</taxon>
        <taxon>50 kb inversion clade</taxon>
        <taxon>NPAAA clade</taxon>
        <taxon>indigoferoid/millettioid clade</taxon>
        <taxon>Phaseoleae</taxon>
        <taxon>Vigna</taxon>
    </lineage>
</organism>
<reference evidence="1 2" key="1">
    <citation type="journal article" date="2015" name="Sci. Rep.">
        <title>The power of single molecule real-time sequencing technology in the de novo assembly of a eukaryotic genome.</title>
        <authorList>
            <person name="Sakai H."/>
            <person name="Naito K."/>
            <person name="Ogiso-Tanaka E."/>
            <person name="Takahashi Y."/>
            <person name="Iseki K."/>
            <person name="Muto C."/>
            <person name="Satou K."/>
            <person name="Teruya K."/>
            <person name="Shiroma A."/>
            <person name="Shimoji M."/>
            <person name="Hirano T."/>
            <person name="Itoh T."/>
            <person name="Kaga A."/>
            <person name="Tomooka N."/>
        </authorList>
    </citation>
    <scope>NUCLEOTIDE SEQUENCE [LARGE SCALE GENOMIC DNA]</scope>
    <source>
        <strain evidence="2">cv. Shumari</strain>
    </source>
</reference>
<evidence type="ECO:0000313" key="1">
    <source>
        <dbReference type="EMBL" id="BAU02086.1"/>
    </source>
</evidence>
<sequence length="70" mass="8082">MKQKMRCSELQYEQQSKKLKFEIVCVQISFNIVAKNVIDIIIVLPKISSSDIKALYSLFYSLSQIKISLP</sequence>
<accession>A0A0S3TAN0</accession>
<keyword evidence="2" id="KW-1185">Reference proteome</keyword>